<dbReference type="GO" id="GO:0003677">
    <property type="term" value="F:DNA binding"/>
    <property type="evidence" value="ECO:0007669"/>
    <property type="project" value="UniProtKB-KW"/>
</dbReference>
<dbReference type="GO" id="GO:0006310">
    <property type="term" value="P:DNA recombination"/>
    <property type="evidence" value="ECO:0007669"/>
    <property type="project" value="UniProtKB-KW"/>
</dbReference>
<evidence type="ECO:0000256" key="3">
    <source>
        <dbReference type="ARBA" id="ARBA00022578"/>
    </source>
</evidence>
<dbReference type="PANTHER" id="PTHR30405:SF25">
    <property type="entry name" value="RNA-GUIDED DNA ENDONUCLEASE INSQ-RELATED"/>
    <property type="match status" value="1"/>
</dbReference>
<comment type="similarity">
    <text evidence="1">In the C-terminal section; belongs to the transposase 35 family.</text>
</comment>
<evidence type="ECO:0000256" key="1">
    <source>
        <dbReference type="ARBA" id="ARBA00008761"/>
    </source>
</evidence>
<dbReference type="eggNOG" id="arCOG00684">
    <property type="taxonomic scope" value="Archaea"/>
</dbReference>
<evidence type="ECO:0000313" key="12">
    <source>
        <dbReference type="Proteomes" id="UP000028194"/>
    </source>
</evidence>
<proteinExistence type="inferred from homology"/>
<dbReference type="KEGG" id="nev:NTE_00749"/>
<keyword evidence="6" id="KW-0238">DNA-binding</keyword>
<dbReference type="Pfam" id="PF07282">
    <property type="entry name" value="Cas12f1-like_TNB"/>
    <property type="match status" value="1"/>
</dbReference>
<sequence>MMRNYKFRLYPTFQQESKLVNALQTCNWVYNRLIQLKPYSRNELNYALTELKETEPWLYNYHSKMLQMISTRITAEHNSLKALRKKGCKVGSFASIERASYNSFTYNQSGFKIEKRGKTDLLWLSKIGCTEIRLHRKLADIKQVTVFRRNEKWYAIITCDIAKSTFCFIDPRKSVGIDLGITKFAHDSNNRIVDNPLFLTSMAKPLRRAQRQLSRREKGGHNYQKAKSRVARLHERIRNKRQDFLHKESYHYSKEYDLIFVERLHTCNLARNRHTAKRILDSGWSTFRQFLAYKGKMVMEIDPYNTTVDCSQCGNKVQKDLAVRIHCCDRCGLVIDRDYNASLNILQKGLLQLPQGLREVTPVEILCGSMKQEMLTGCDGKYPHVII</sequence>
<dbReference type="AlphaFoldDB" id="A0A075MPQ4"/>
<keyword evidence="7" id="KW-0233">DNA recombination</keyword>
<evidence type="ECO:0000256" key="7">
    <source>
        <dbReference type="ARBA" id="ARBA00023172"/>
    </source>
</evidence>
<accession>A0A075MPQ4</accession>
<evidence type="ECO:0000259" key="10">
    <source>
        <dbReference type="Pfam" id="PF12323"/>
    </source>
</evidence>
<evidence type="ECO:0000256" key="2">
    <source>
        <dbReference type="ARBA" id="ARBA00011044"/>
    </source>
</evidence>
<reference evidence="11 12" key="1">
    <citation type="journal article" date="2014" name="PLoS ONE">
        <title>Genome Sequence of Candidatus Nitrososphaera evergladensis from Group I.1b Enriched from Everglades Soil Reveals Novel Genomic Features of the Ammonia-Oxidizing Archaea.</title>
        <authorList>
            <person name="Zhalnina K.V."/>
            <person name="Dias R."/>
            <person name="Leonard M.T."/>
            <person name="Dorr de Quadros P."/>
            <person name="Camargo F.A."/>
            <person name="Drew J.C."/>
            <person name="Farmerie W.G."/>
            <person name="Daroub S.H."/>
            <person name="Triplett E.W."/>
        </authorList>
    </citation>
    <scope>NUCLEOTIDE SEQUENCE [LARGE SCALE GENOMIC DNA]</scope>
    <source>
        <strain evidence="11 12">SR1</strain>
    </source>
</reference>
<feature type="domain" description="Transposase putative helix-turn-helix" evidence="10">
    <location>
        <begin position="1"/>
        <end position="35"/>
    </location>
</feature>
<keyword evidence="12" id="KW-1185">Reference proteome</keyword>
<dbReference type="NCBIfam" id="NF040570">
    <property type="entry name" value="guided_TnpB"/>
    <property type="match status" value="1"/>
</dbReference>
<dbReference type="STRING" id="1459636.NTE_00749"/>
<dbReference type="GO" id="GO:0046872">
    <property type="term" value="F:metal ion binding"/>
    <property type="evidence" value="ECO:0007669"/>
    <property type="project" value="UniProtKB-KW"/>
</dbReference>
<evidence type="ECO:0000256" key="4">
    <source>
        <dbReference type="ARBA" id="ARBA00022723"/>
    </source>
</evidence>
<evidence type="ECO:0000256" key="6">
    <source>
        <dbReference type="ARBA" id="ARBA00023125"/>
    </source>
</evidence>
<dbReference type="GO" id="GO:0032196">
    <property type="term" value="P:transposition"/>
    <property type="evidence" value="ECO:0007669"/>
    <property type="project" value="UniProtKB-KW"/>
</dbReference>
<dbReference type="Pfam" id="PF12323">
    <property type="entry name" value="HTH_OrfB_IS605"/>
    <property type="match status" value="1"/>
</dbReference>
<feature type="domain" description="Probable transposase IS891/IS1136/IS1341" evidence="8">
    <location>
        <begin position="171"/>
        <end position="272"/>
    </location>
</feature>
<organism evidence="11 12">
    <name type="scientific">Candidatus Nitrososphaera evergladensis SR1</name>
    <dbReference type="NCBI Taxonomy" id="1459636"/>
    <lineage>
        <taxon>Archaea</taxon>
        <taxon>Nitrososphaerota</taxon>
        <taxon>Nitrososphaeria</taxon>
        <taxon>Nitrososphaerales</taxon>
        <taxon>Nitrososphaeraceae</taxon>
        <taxon>Nitrososphaera</taxon>
    </lineage>
</organism>
<feature type="domain" description="Cas12f1-like TNB" evidence="9">
    <location>
        <begin position="284"/>
        <end position="345"/>
    </location>
</feature>
<name>A0A075MPQ4_9ARCH</name>
<dbReference type="InterPro" id="IPR001959">
    <property type="entry name" value="Transposase"/>
</dbReference>
<keyword evidence="5" id="KW-0862">Zinc</keyword>
<dbReference type="RefSeq" id="WP_338031180.1">
    <property type="nucleotide sequence ID" value="NZ_CP007174.1"/>
</dbReference>
<dbReference type="InterPro" id="IPR010095">
    <property type="entry name" value="Cas12f1-like_TNB"/>
</dbReference>
<dbReference type="EMBL" id="CP007174">
    <property type="protein sequence ID" value="AIF82827.1"/>
    <property type="molecule type" value="Genomic_DNA"/>
</dbReference>
<dbReference type="HOGENOM" id="CLU_032903_0_1_2"/>
<dbReference type="InterPro" id="IPR021027">
    <property type="entry name" value="Transposase_put_HTH"/>
</dbReference>
<comment type="similarity">
    <text evidence="2">In the N-terminal section; belongs to the transposase 2 family.</text>
</comment>
<gene>
    <name evidence="11" type="ORF">NTE_00749</name>
</gene>
<keyword evidence="3" id="KW-0815">Transposition</keyword>
<dbReference type="Proteomes" id="UP000028194">
    <property type="component" value="Chromosome"/>
</dbReference>
<evidence type="ECO:0000256" key="5">
    <source>
        <dbReference type="ARBA" id="ARBA00022833"/>
    </source>
</evidence>
<evidence type="ECO:0000259" key="8">
    <source>
        <dbReference type="Pfam" id="PF01385"/>
    </source>
</evidence>
<dbReference type="GeneID" id="41596601"/>
<keyword evidence="4" id="KW-0479">Metal-binding</keyword>
<dbReference type="Pfam" id="PF01385">
    <property type="entry name" value="OrfB_IS605"/>
    <property type="match status" value="1"/>
</dbReference>
<evidence type="ECO:0000313" key="11">
    <source>
        <dbReference type="EMBL" id="AIF82827.1"/>
    </source>
</evidence>
<dbReference type="PANTHER" id="PTHR30405">
    <property type="entry name" value="TRANSPOSASE"/>
    <property type="match status" value="1"/>
</dbReference>
<evidence type="ECO:0000259" key="9">
    <source>
        <dbReference type="Pfam" id="PF07282"/>
    </source>
</evidence>
<dbReference type="InterPro" id="IPR051399">
    <property type="entry name" value="RNA-guided_DNA_endo/Transpos"/>
</dbReference>
<protein>
    <submittedName>
        <fullName evidence="11">Transposase</fullName>
    </submittedName>
</protein>